<feature type="domain" description="BIG2" evidence="1">
    <location>
        <begin position="156"/>
        <end position="217"/>
    </location>
</feature>
<dbReference type="OrthoDB" id="2043960at2"/>
<protein>
    <recommendedName>
        <fullName evidence="1">BIG2 domain-containing protein</fullName>
    </recommendedName>
</protein>
<dbReference type="Pfam" id="PF02368">
    <property type="entry name" value="Big_2"/>
    <property type="match status" value="1"/>
</dbReference>
<name>R9KX51_9ACTN</name>
<dbReference type="Gene3D" id="2.60.40.1080">
    <property type="match status" value="1"/>
</dbReference>
<dbReference type="AlphaFoldDB" id="R9KX51"/>
<accession>R9KX51</accession>
<evidence type="ECO:0000259" key="1">
    <source>
        <dbReference type="Pfam" id="PF02368"/>
    </source>
</evidence>
<sequence length="240" mass="24725">MDIGYAMNYQHVCEIDTTPQDGAPTWAWFGPGIKSISADKSETTSEEYFFDGGGQAETSVDAIARAYNVSGYRRPGDPAQDFVAGLDEETGDALLTKIRMTGPTGEMVERDVTVHEIKASDPTGDANAKTEFSCKLSCKGSPRLVEESAGTDLPDSVTAQAVTVAVGGTSAIGASVSPATASQRVLCAVLDPKVAEVTTDGLVTGLKAGKTTVTVKAAAKPSVMAQVEVTVTAGAQAAKA</sequence>
<dbReference type="HOGENOM" id="CLU_1155027_0_0_11"/>
<evidence type="ECO:0000313" key="2">
    <source>
        <dbReference type="EMBL" id="EOS50960.1"/>
    </source>
</evidence>
<dbReference type="EMBL" id="ASSY01000008">
    <property type="protein sequence ID" value="EOS50960.1"/>
    <property type="molecule type" value="Genomic_DNA"/>
</dbReference>
<dbReference type="InterPro" id="IPR003343">
    <property type="entry name" value="Big_2"/>
</dbReference>
<dbReference type="GeneID" id="82191872"/>
<dbReference type="RefSeq" id="WP_016309580.1">
    <property type="nucleotide sequence ID" value="NZ_KE159646.1"/>
</dbReference>
<dbReference type="InterPro" id="IPR008964">
    <property type="entry name" value="Invasin/intimin_cell_adhesion"/>
</dbReference>
<proteinExistence type="predicted"/>
<keyword evidence="3" id="KW-1185">Reference proteome</keyword>
<dbReference type="STRING" id="1235794.C811_01377"/>
<dbReference type="NCBIfam" id="NF047353">
    <property type="entry name" value="tube_lmo2291"/>
    <property type="match status" value="1"/>
</dbReference>
<dbReference type="eggNOG" id="COG5492">
    <property type="taxonomic scope" value="Bacteria"/>
</dbReference>
<reference evidence="2 3" key="1">
    <citation type="submission" date="2013-04" db="EMBL/GenBank/DDBJ databases">
        <title>The Genome Sequence of Enterorhabdus caecimuris B7.</title>
        <authorList>
            <consortium name="The Broad Institute Genomics Platform"/>
            <consortium name="The Broad Institute Genome Sequencing Center for Infectious Disease"/>
            <person name="Earl A."/>
            <person name="Xavier R."/>
            <person name="Elson C."/>
            <person name="Duck W."/>
            <person name="Walker B."/>
            <person name="Young S."/>
            <person name="Zeng Q."/>
            <person name="Gargeya S."/>
            <person name="Fitzgerald M."/>
            <person name="Haas B."/>
            <person name="Abouelleil A."/>
            <person name="Allen A.W."/>
            <person name="Alvarado L."/>
            <person name="Arachchi H.M."/>
            <person name="Berlin A.M."/>
            <person name="Chapman S.B."/>
            <person name="Gainer-Dewar J."/>
            <person name="Goldberg J."/>
            <person name="Griggs A."/>
            <person name="Gujja S."/>
            <person name="Hansen M."/>
            <person name="Howarth C."/>
            <person name="Imamovic A."/>
            <person name="Ireland A."/>
            <person name="Larimer J."/>
            <person name="McCowan C."/>
            <person name="Murphy C."/>
            <person name="Pearson M."/>
            <person name="Poon T.W."/>
            <person name="Priest M."/>
            <person name="Roberts A."/>
            <person name="Saif S."/>
            <person name="Shea T."/>
            <person name="Sisk P."/>
            <person name="Sykes S."/>
            <person name="Wortman J."/>
            <person name="Nusbaum C."/>
            <person name="Birren B."/>
        </authorList>
    </citation>
    <scope>NUCLEOTIDE SEQUENCE [LARGE SCALE GENOMIC DNA]</scope>
    <source>
        <strain evidence="2 3">B7</strain>
    </source>
</reference>
<comment type="caution">
    <text evidence="2">The sequence shown here is derived from an EMBL/GenBank/DDBJ whole genome shotgun (WGS) entry which is preliminary data.</text>
</comment>
<organism evidence="2 3">
    <name type="scientific">Adlercreutzia caecimuris B7</name>
    <dbReference type="NCBI Taxonomy" id="1235794"/>
    <lineage>
        <taxon>Bacteria</taxon>
        <taxon>Bacillati</taxon>
        <taxon>Actinomycetota</taxon>
        <taxon>Coriobacteriia</taxon>
        <taxon>Eggerthellales</taxon>
        <taxon>Eggerthellaceae</taxon>
        <taxon>Adlercreutzia</taxon>
    </lineage>
</organism>
<dbReference type="Proteomes" id="UP000014204">
    <property type="component" value="Unassembled WGS sequence"/>
</dbReference>
<dbReference type="SUPFAM" id="SSF49373">
    <property type="entry name" value="Invasin/intimin cell-adhesion fragments"/>
    <property type="match status" value="1"/>
</dbReference>
<gene>
    <name evidence="2" type="ORF">C811_01377</name>
</gene>
<evidence type="ECO:0000313" key="3">
    <source>
        <dbReference type="Proteomes" id="UP000014204"/>
    </source>
</evidence>